<feature type="compositionally biased region" description="Polar residues" evidence="1">
    <location>
        <begin position="96"/>
        <end position="110"/>
    </location>
</feature>
<dbReference type="EMBL" id="OV121132">
    <property type="protein sequence ID" value="CAH0546867.1"/>
    <property type="molecule type" value="Genomic_DNA"/>
</dbReference>
<feature type="region of interest" description="Disordered" evidence="1">
    <location>
        <begin position="80"/>
        <end position="127"/>
    </location>
</feature>
<protein>
    <submittedName>
        <fullName evidence="2">Uncharacterized protein</fullName>
    </submittedName>
</protein>
<name>A0A9P0FBB5_BRAAE</name>
<feature type="compositionally biased region" description="Basic and acidic residues" evidence="1">
    <location>
        <begin position="115"/>
        <end position="127"/>
    </location>
</feature>
<accession>A0A9P0FBB5</accession>
<evidence type="ECO:0000256" key="1">
    <source>
        <dbReference type="SAM" id="MobiDB-lite"/>
    </source>
</evidence>
<dbReference type="Proteomes" id="UP001154078">
    <property type="component" value="Chromosome 1"/>
</dbReference>
<dbReference type="OrthoDB" id="6783743at2759"/>
<reference evidence="2" key="1">
    <citation type="submission" date="2021-12" db="EMBL/GenBank/DDBJ databases">
        <authorList>
            <person name="King R."/>
        </authorList>
    </citation>
    <scope>NUCLEOTIDE SEQUENCE</scope>
</reference>
<organism evidence="2 3">
    <name type="scientific">Brassicogethes aeneus</name>
    <name type="common">Rape pollen beetle</name>
    <name type="synonym">Meligethes aeneus</name>
    <dbReference type="NCBI Taxonomy" id="1431903"/>
    <lineage>
        <taxon>Eukaryota</taxon>
        <taxon>Metazoa</taxon>
        <taxon>Ecdysozoa</taxon>
        <taxon>Arthropoda</taxon>
        <taxon>Hexapoda</taxon>
        <taxon>Insecta</taxon>
        <taxon>Pterygota</taxon>
        <taxon>Neoptera</taxon>
        <taxon>Endopterygota</taxon>
        <taxon>Coleoptera</taxon>
        <taxon>Polyphaga</taxon>
        <taxon>Cucujiformia</taxon>
        <taxon>Nitidulidae</taxon>
        <taxon>Meligethinae</taxon>
        <taxon>Brassicogethes</taxon>
    </lineage>
</organism>
<sequence>MSSVVNMSENTLVKLKTTLKVHFETKEKSQGDPQHNQGNPNEQYLLSKMVTQLEDRVEEQSKVIKHLINTKNSNIEVKNTLLNENNENNDRRKRINSSSNVPQNNKQTKMNEPTQKNEKEKNTKKTNIEGSAIIQDANDFQAAPKKAWLFIGRAQQTTTKEKLENYLAKKIPNTVFEVEEIKKHSTNNNKNKSFKVGLDFDLLDEVLKPELWPKNLLVRRYIFFRTNKNSEL</sequence>
<dbReference type="AlphaFoldDB" id="A0A9P0FBB5"/>
<evidence type="ECO:0000313" key="3">
    <source>
        <dbReference type="Proteomes" id="UP001154078"/>
    </source>
</evidence>
<evidence type="ECO:0000313" key="2">
    <source>
        <dbReference type="EMBL" id="CAH0546867.1"/>
    </source>
</evidence>
<keyword evidence="3" id="KW-1185">Reference proteome</keyword>
<gene>
    <name evidence="2" type="ORF">MELIAE_LOCUS950</name>
</gene>
<proteinExistence type="predicted"/>